<organism evidence="3 4">
    <name type="scientific">Saccharomonospora cyanea NA-134</name>
    <dbReference type="NCBI Taxonomy" id="882082"/>
    <lineage>
        <taxon>Bacteria</taxon>
        <taxon>Bacillati</taxon>
        <taxon>Actinomycetota</taxon>
        <taxon>Actinomycetes</taxon>
        <taxon>Pseudonocardiales</taxon>
        <taxon>Pseudonocardiaceae</taxon>
        <taxon>Saccharomonospora</taxon>
    </lineage>
</organism>
<feature type="compositionally biased region" description="Pro residues" evidence="1">
    <location>
        <begin position="60"/>
        <end position="72"/>
    </location>
</feature>
<feature type="region of interest" description="Disordered" evidence="1">
    <location>
        <begin position="1"/>
        <end position="74"/>
    </location>
</feature>
<dbReference type="HOGENOM" id="CLU_095216_0_0_11"/>
<dbReference type="Proteomes" id="UP000002791">
    <property type="component" value="Chromosome"/>
</dbReference>
<dbReference type="STRING" id="882082.SaccyDRAFT_4247"/>
<keyword evidence="2" id="KW-0812">Transmembrane</keyword>
<protein>
    <submittedName>
        <fullName evidence="3">Uncharacterized protein</fullName>
    </submittedName>
</protein>
<dbReference type="EMBL" id="CM001440">
    <property type="protein sequence ID" value="EHR63065.1"/>
    <property type="molecule type" value="Genomic_DNA"/>
</dbReference>
<sequence>MSLPPGSGAQPGDPYSHSPYGQSQYGQPQYGQPQYGQSYGSAPYGEPQFPQQPRYGEIPTGPPPMPMPPVPPKKSKTGAIVAAIVVALAVVGGAVTLFVVNQQSDRMGIDGEDVAVGQCITVDGSDELALAKSVDCSDPKALWQVAANLDSTSSPCPDGDYDEYHYNSGTKLCLTLNVKTGDCLANLSGNMAEISKVNCTDAGAEVVILAAQDGVTDVEGVCGGFEDAFGGGYYSEPARVLCFGYPRGV</sequence>
<feature type="transmembrane region" description="Helical" evidence="2">
    <location>
        <begin position="77"/>
        <end position="100"/>
    </location>
</feature>
<keyword evidence="2" id="KW-0472">Membrane</keyword>
<proteinExistence type="predicted"/>
<dbReference type="RefSeq" id="WP_005459151.1">
    <property type="nucleotide sequence ID" value="NZ_CM001440.1"/>
</dbReference>
<feature type="compositionally biased region" description="Low complexity" evidence="1">
    <location>
        <begin position="18"/>
        <end position="41"/>
    </location>
</feature>
<evidence type="ECO:0000313" key="4">
    <source>
        <dbReference type="Proteomes" id="UP000002791"/>
    </source>
</evidence>
<keyword evidence="4" id="KW-1185">Reference proteome</keyword>
<dbReference type="eggNOG" id="ENOG5033IIV">
    <property type="taxonomic scope" value="Bacteria"/>
</dbReference>
<reference evidence="3 4" key="1">
    <citation type="submission" date="2011-11" db="EMBL/GenBank/DDBJ databases">
        <title>The Noncontiguous Finished sequence of Saccharomonospora cyanea NA-134.</title>
        <authorList>
            <consortium name="US DOE Joint Genome Institute"/>
            <person name="Lucas S."/>
            <person name="Han J."/>
            <person name="Lapidus A."/>
            <person name="Cheng J.-F."/>
            <person name="Goodwin L."/>
            <person name="Pitluck S."/>
            <person name="Peters L."/>
            <person name="Ovchinnikova G."/>
            <person name="Lu M."/>
            <person name="Detter J.C."/>
            <person name="Han C."/>
            <person name="Tapia R."/>
            <person name="Land M."/>
            <person name="Hauser L."/>
            <person name="Kyrpides N."/>
            <person name="Ivanova N."/>
            <person name="Pagani I."/>
            <person name="Brambilla E.-M."/>
            <person name="Klenk H.-P."/>
            <person name="Woyke T."/>
        </authorList>
    </citation>
    <scope>NUCLEOTIDE SEQUENCE [LARGE SCALE GENOMIC DNA]</scope>
    <source>
        <strain evidence="3 4">NA-134</strain>
    </source>
</reference>
<evidence type="ECO:0000256" key="1">
    <source>
        <dbReference type="SAM" id="MobiDB-lite"/>
    </source>
</evidence>
<dbReference type="OrthoDB" id="4749283at2"/>
<name>H5XL33_9PSEU</name>
<accession>H5XL33</accession>
<keyword evidence="2" id="KW-1133">Transmembrane helix</keyword>
<evidence type="ECO:0000313" key="3">
    <source>
        <dbReference type="EMBL" id="EHR63065.1"/>
    </source>
</evidence>
<dbReference type="AlphaFoldDB" id="H5XL33"/>
<evidence type="ECO:0000256" key="2">
    <source>
        <dbReference type="SAM" id="Phobius"/>
    </source>
</evidence>
<gene>
    <name evidence="3" type="ORF">SaccyDRAFT_4247</name>
</gene>